<protein>
    <recommendedName>
        <fullName evidence="3">DksA C4-type domain-containing protein</fullName>
    </recommendedName>
</protein>
<dbReference type="EMBL" id="JAYMYJ010000100">
    <property type="protein sequence ID" value="MEB4591388.1"/>
    <property type="molecule type" value="Genomic_DNA"/>
</dbReference>
<name>A0ABU6CX54_9GAMM</name>
<organism evidence="1 2">
    <name type="scientific">Candidatus Thiothrix phosphatis</name>
    <dbReference type="NCBI Taxonomy" id="3112415"/>
    <lineage>
        <taxon>Bacteria</taxon>
        <taxon>Pseudomonadati</taxon>
        <taxon>Pseudomonadota</taxon>
        <taxon>Gammaproteobacteria</taxon>
        <taxon>Thiotrichales</taxon>
        <taxon>Thiotrichaceae</taxon>
        <taxon>Thiothrix</taxon>
    </lineage>
</organism>
<gene>
    <name evidence="1" type="ORF">VSS37_10395</name>
</gene>
<comment type="caution">
    <text evidence="1">The sequence shown here is derived from an EMBL/GenBank/DDBJ whole genome shotgun (WGS) entry which is preliminary data.</text>
</comment>
<evidence type="ECO:0000313" key="2">
    <source>
        <dbReference type="Proteomes" id="UP001308005"/>
    </source>
</evidence>
<dbReference type="RefSeq" id="WP_324694952.1">
    <property type="nucleotide sequence ID" value="NZ_JAYMYJ010000100.1"/>
</dbReference>
<sequence>MDDADRAEALEQQWRDRAIDHIRNRPAWAAALVTHCQNCGAPLPAPTADIRSRWCDADCRDDWHRRQPQRGAP</sequence>
<proteinExistence type="predicted"/>
<evidence type="ECO:0000313" key="1">
    <source>
        <dbReference type="EMBL" id="MEB4591388.1"/>
    </source>
</evidence>
<evidence type="ECO:0008006" key="3">
    <source>
        <dbReference type="Google" id="ProtNLM"/>
    </source>
</evidence>
<dbReference type="Proteomes" id="UP001308005">
    <property type="component" value="Unassembled WGS sequence"/>
</dbReference>
<accession>A0ABU6CX54</accession>
<keyword evidence="2" id="KW-1185">Reference proteome</keyword>
<reference evidence="2" key="1">
    <citation type="submission" date="2023-07" db="EMBL/GenBank/DDBJ databases">
        <title>The carbon used by Thiothrix.</title>
        <authorList>
            <person name="Chen L."/>
        </authorList>
    </citation>
    <scope>NUCLEOTIDE SEQUENCE [LARGE SCALE GENOMIC DNA]</scope>
</reference>